<dbReference type="PANTHER" id="PTHR33361">
    <property type="entry name" value="GLR0591 PROTEIN"/>
    <property type="match status" value="1"/>
</dbReference>
<dbReference type="AlphaFoldDB" id="A0A1H3VI90"/>
<reference evidence="2" key="1">
    <citation type="submission" date="2016-10" db="EMBL/GenBank/DDBJ databases">
        <authorList>
            <person name="Varghese N."/>
            <person name="Submissions S."/>
        </authorList>
    </citation>
    <scope>NUCLEOTIDE SEQUENCE [LARGE SCALE GENOMIC DNA]</scope>
    <source>
        <strain evidence="2">KPR-1</strain>
    </source>
</reference>
<gene>
    <name evidence="1" type="ORF">SAMN02910418_00081</name>
</gene>
<proteinExistence type="predicted"/>
<dbReference type="Pfam" id="PF05960">
    <property type="entry name" value="DUF885"/>
    <property type="match status" value="1"/>
</dbReference>
<dbReference type="Proteomes" id="UP000199288">
    <property type="component" value="Unassembled WGS sequence"/>
</dbReference>
<keyword evidence="2" id="KW-1185">Reference proteome</keyword>
<protein>
    <submittedName>
        <fullName evidence="1">Uncharacterized conserved protein, DUF885 familyt</fullName>
    </submittedName>
</protein>
<dbReference type="OrthoDB" id="9760040at2"/>
<organism evidence="1 2">
    <name type="scientific">Bowdeniella nasicola</name>
    <dbReference type="NCBI Taxonomy" id="208480"/>
    <lineage>
        <taxon>Bacteria</taxon>
        <taxon>Bacillati</taxon>
        <taxon>Actinomycetota</taxon>
        <taxon>Actinomycetes</taxon>
        <taxon>Actinomycetales</taxon>
        <taxon>Actinomycetaceae</taxon>
        <taxon>Bowdeniella</taxon>
    </lineage>
</organism>
<dbReference type="EMBL" id="FNQV01000001">
    <property type="protein sequence ID" value="SDZ74485.1"/>
    <property type="molecule type" value="Genomic_DNA"/>
</dbReference>
<evidence type="ECO:0000313" key="1">
    <source>
        <dbReference type="EMBL" id="SDZ74485.1"/>
    </source>
</evidence>
<dbReference type="InterPro" id="IPR010281">
    <property type="entry name" value="DUF885"/>
</dbReference>
<accession>A0A1H3VI90</accession>
<sequence length="542" mass="60514">MGVRTRQRTRLDEIADAFVYDAVALAPTEATALGIPGHDHLMPDYSPAGHEARAQLRRDVLSRISKIEPEDDVDRVTKAAMTERLTIELELATERLGELNVIASPAQEMRDVFALMPTETEEHWQAIAERLSAIPAALESYQQSLSEAAAAGRIAPLRQIEAVIKQADDLADLDHSMVTNLVRGADASEPTRRALEIGAKDARQAYADLAQYLSEHLALRAPEDDGVGRERYERFSRYFLGASVDLDETYEWGLSELEQIIAQQEACAAELYGPGTTIAQAMAQLDKEPDRLLHGTDALQAWMQQTSDEAIAALGAEQFEIPDEIRTLECKIAPTQTGGIYYTGPSDDFSRPGRMWWSVPAGVTEFTTWREKTTVYHEGVPGHHLQIAQTVLRKEELNLWRRQYCWISGHGEGWALYAERLMADLGFLSEPGERMGMLDAQRLRAARVVLDIGVHLGKPFPQGGTWDAEKAWHFLVANANMDKQILAFELDRYLGWPGQAPSYKIGERLWLQARSGELRDFHRRALSLGSIGLDLLRAELCG</sequence>
<name>A0A1H3VI90_9ACTO</name>
<dbReference type="PANTHER" id="PTHR33361:SF2">
    <property type="entry name" value="DUF885 DOMAIN-CONTAINING PROTEIN"/>
    <property type="match status" value="1"/>
</dbReference>
<evidence type="ECO:0000313" key="2">
    <source>
        <dbReference type="Proteomes" id="UP000199288"/>
    </source>
</evidence>